<evidence type="ECO:0000313" key="3">
    <source>
        <dbReference type="Proteomes" id="UP000527143"/>
    </source>
</evidence>
<proteinExistence type="predicted"/>
<organism evidence="2 3">
    <name type="scientific">Sphingomonas xinjiangensis</name>
    <dbReference type="NCBI Taxonomy" id="643568"/>
    <lineage>
        <taxon>Bacteria</taxon>
        <taxon>Pseudomonadati</taxon>
        <taxon>Pseudomonadota</taxon>
        <taxon>Alphaproteobacteria</taxon>
        <taxon>Sphingomonadales</taxon>
        <taxon>Sphingomonadaceae</taxon>
        <taxon>Sphingomonas</taxon>
    </lineage>
</organism>
<evidence type="ECO:0000313" key="2">
    <source>
        <dbReference type="EMBL" id="MBB5712893.1"/>
    </source>
</evidence>
<reference evidence="2 3" key="1">
    <citation type="submission" date="2020-08" db="EMBL/GenBank/DDBJ databases">
        <title>Genomic Encyclopedia of Type Strains, Phase IV (KMG-IV): sequencing the most valuable type-strain genomes for metagenomic binning, comparative biology and taxonomic classification.</title>
        <authorList>
            <person name="Goeker M."/>
        </authorList>
    </citation>
    <scope>NUCLEOTIDE SEQUENCE [LARGE SCALE GENOMIC DNA]</scope>
    <source>
        <strain evidence="2 3">DSM 26736</strain>
    </source>
</reference>
<comment type="caution">
    <text evidence="2">The sequence shown here is derived from an EMBL/GenBank/DDBJ whole genome shotgun (WGS) entry which is preliminary data.</text>
</comment>
<sequence>MIYKAEPKGGNCLRDVDNGRDGWPELTHSAGQVDLQVEAAVAGEDDPIQDLSAAVLVDGTLFLGSDEGTSIERLGQIENGWKSSGRLQLADCLPIDPDQEADIEGLAEDDGWLWVLGSHAKTRPKLKKRDDARIDLQTYADLRNAGARCLLARLPLVPDDQASGLLKPVGRTDARRAQMLKQTKQTKHGNALARALARDPLMAPFTKIPAKEGGVDLEGIAVAFPRVALGMRGPVIEKYAVLLEFELRERAKTQLAIDGSLYKRMLDLEGLGIRDLKRVGKDLLILAGPTTALDGPCAVYRWRGWLDEPPAHKHTVCLHRPERIIELGFGRGNDHPEALAVVHDQDIRKLLVICDSPSDKRLDLERRTITCELFQLD</sequence>
<dbReference type="EMBL" id="JACIJF010000030">
    <property type="protein sequence ID" value="MBB5712893.1"/>
    <property type="molecule type" value="Genomic_DNA"/>
</dbReference>
<keyword evidence="3" id="KW-1185">Reference proteome</keyword>
<evidence type="ECO:0000259" key="1">
    <source>
        <dbReference type="Pfam" id="PF12275"/>
    </source>
</evidence>
<dbReference type="RefSeq" id="WP_184091761.1">
    <property type="nucleotide sequence ID" value="NZ_JACIJF010000030.1"/>
</dbReference>
<feature type="domain" description="DUF3616" evidence="1">
    <location>
        <begin position="50"/>
        <end position="366"/>
    </location>
</feature>
<gene>
    <name evidence="2" type="ORF">FHT02_004155</name>
</gene>
<protein>
    <recommendedName>
        <fullName evidence="1">DUF3616 domain-containing protein</fullName>
    </recommendedName>
</protein>
<dbReference type="Proteomes" id="UP000527143">
    <property type="component" value="Unassembled WGS sequence"/>
</dbReference>
<dbReference type="InterPro" id="IPR022060">
    <property type="entry name" value="DUF3616"/>
</dbReference>
<dbReference type="AlphaFoldDB" id="A0A840YTE1"/>
<dbReference type="Pfam" id="PF12275">
    <property type="entry name" value="DUF3616"/>
    <property type="match status" value="1"/>
</dbReference>
<name>A0A840YTE1_9SPHN</name>
<accession>A0A840YTE1</accession>